<sequence>MRDDVVFGPSLVRGTGRIHLLMDPRTGRRLEIGPKEHFIIARLDGSRSLDEIGHAYAGEIGARLGEAQWGGMLRLLDGRDLLDR</sequence>
<name>A0ABW3XUQ1_9ACTN</name>
<gene>
    <name evidence="1" type="ORF">ACFQ5X_43170</name>
</gene>
<protein>
    <submittedName>
        <fullName evidence="1">Peptidase M50</fullName>
    </submittedName>
</protein>
<feature type="non-terminal residue" evidence="1">
    <location>
        <position position="84"/>
    </location>
</feature>
<proteinExistence type="predicted"/>
<evidence type="ECO:0000313" key="2">
    <source>
        <dbReference type="Proteomes" id="UP001597058"/>
    </source>
</evidence>
<organism evidence="1 2">
    <name type="scientific">Streptomyces kaempferi</name>
    <dbReference type="NCBI Taxonomy" id="333725"/>
    <lineage>
        <taxon>Bacteria</taxon>
        <taxon>Bacillati</taxon>
        <taxon>Actinomycetota</taxon>
        <taxon>Actinomycetes</taxon>
        <taxon>Kitasatosporales</taxon>
        <taxon>Streptomycetaceae</taxon>
        <taxon>Streptomyces</taxon>
    </lineage>
</organism>
<keyword evidence="2" id="KW-1185">Reference proteome</keyword>
<dbReference type="Proteomes" id="UP001597058">
    <property type="component" value="Unassembled WGS sequence"/>
</dbReference>
<comment type="caution">
    <text evidence="1">The sequence shown here is derived from an EMBL/GenBank/DDBJ whole genome shotgun (WGS) entry which is preliminary data.</text>
</comment>
<reference evidence="2" key="1">
    <citation type="journal article" date="2019" name="Int. J. Syst. Evol. Microbiol.">
        <title>The Global Catalogue of Microorganisms (GCM) 10K type strain sequencing project: providing services to taxonomists for standard genome sequencing and annotation.</title>
        <authorList>
            <consortium name="The Broad Institute Genomics Platform"/>
            <consortium name="The Broad Institute Genome Sequencing Center for Infectious Disease"/>
            <person name="Wu L."/>
            <person name="Ma J."/>
        </authorList>
    </citation>
    <scope>NUCLEOTIDE SEQUENCE [LARGE SCALE GENOMIC DNA]</scope>
    <source>
        <strain evidence="2">CGMCC 4.7020</strain>
    </source>
</reference>
<evidence type="ECO:0000313" key="1">
    <source>
        <dbReference type="EMBL" id="MFD1312566.1"/>
    </source>
</evidence>
<dbReference type="EMBL" id="JBHTMM010000125">
    <property type="protein sequence ID" value="MFD1312566.1"/>
    <property type="molecule type" value="Genomic_DNA"/>
</dbReference>
<accession>A0ABW3XUQ1</accession>